<dbReference type="Pfam" id="PF13845">
    <property type="entry name" value="Septum_form"/>
    <property type="match status" value="1"/>
</dbReference>
<evidence type="ECO:0000313" key="2">
    <source>
        <dbReference type="EMBL" id="PFG20031.1"/>
    </source>
</evidence>
<proteinExistence type="predicted"/>
<evidence type="ECO:0000313" key="3">
    <source>
        <dbReference type="Proteomes" id="UP000224915"/>
    </source>
</evidence>
<dbReference type="EMBL" id="PDJD01000001">
    <property type="protein sequence ID" value="PFG20031.1"/>
    <property type="molecule type" value="Genomic_DNA"/>
</dbReference>
<evidence type="ECO:0000259" key="1">
    <source>
        <dbReference type="Pfam" id="PF13845"/>
    </source>
</evidence>
<name>A0A2A9D0W9_9MICO</name>
<dbReference type="AlphaFoldDB" id="A0A2A9D0W9"/>
<dbReference type="RefSeq" id="WP_098469071.1">
    <property type="nucleotide sequence ID" value="NZ_PDJD01000001.1"/>
</dbReference>
<dbReference type="InterPro" id="IPR026004">
    <property type="entry name" value="Septum_form"/>
</dbReference>
<feature type="domain" description="Septum formation-related" evidence="1">
    <location>
        <begin position="62"/>
        <end position="156"/>
    </location>
</feature>
<comment type="caution">
    <text evidence="2">The sequence shown here is derived from an EMBL/GenBank/DDBJ whole genome shotgun (WGS) entry which is preliminary data.</text>
</comment>
<organism evidence="2 3">
    <name type="scientific">Serinibacter salmoneus</name>
    <dbReference type="NCBI Taxonomy" id="556530"/>
    <lineage>
        <taxon>Bacteria</taxon>
        <taxon>Bacillati</taxon>
        <taxon>Actinomycetota</taxon>
        <taxon>Actinomycetes</taxon>
        <taxon>Micrococcales</taxon>
        <taxon>Beutenbergiaceae</taxon>
        <taxon>Serinibacter</taxon>
    </lineage>
</organism>
<gene>
    <name evidence="2" type="ORF">ATL40_1614</name>
</gene>
<dbReference type="Proteomes" id="UP000224915">
    <property type="component" value="Unassembled WGS sequence"/>
</dbReference>
<sequence>MTRLPSTTVRILAVPAVCAVLAPCTTPEVRDESGEIVEGGDTSAFQLRIGDCYNDPTASSQDEAGELGSVPTVPCSEPHQYEVFAEQTRSETDFPGEAALATMAEDYCGAEWDAFIGVPYEESALYASYLYPSQESWTELDDRLITCVVYEPDTTHTESLRGAGY</sequence>
<protein>
    <submittedName>
        <fullName evidence="2">Putative regulator of septum formation</fullName>
    </submittedName>
</protein>
<accession>A0A2A9D0W9</accession>
<keyword evidence="3" id="KW-1185">Reference proteome</keyword>
<dbReference type="OrthoDB" id="3628931at2"/>
<reference evidence="2 3" key="1">
    <citation type="submission" date="2017-10" db="EMBL/GenBank/DDBJ databases">
        <title>Sequencing the genomes of 1000 actinobacteria strains.</title>
        <authorList>
            <person name="Klenk H.-P."/>
        </authorList>
    </citation>
    <scope>NUCLEOTIDE SEQUENCE [LARGE SCALE GENOMIC DNA]</scope>
    <source>
        <strain evidence="2 3">DSM 21801</strain>
    </source>
</reference>